<organism evidence="1 2">
    <name type="scientific">Kitasatospora cheerisanensis KCTC 2395</name>
    <dbReference type="NCBI Taxonomy" id="1348663"/>
    <lineage>
        <taxon>Bacteria</taxon>
        <taxon>Bacillati</taxon>
        <taxon>Actinomycetota</taxon>
        <taxon>Actinomycetes</taxon>
        <taxon>Kitasatosporales</taxon>
        <taxon>Streptomycetaceae</taxon>
        <taxon>Kitasatospora</taxon>
    </lineage>
</organism>
<keyword evidence="2" id="KW-1185">Reference proteome</keyword>
<evidence type="ECO:0000313" key="2">
    <source>
        <dbReference type="Proteomes" id="UP000027178"/>
    </source>
</evidence>
<accession>A0A066YY96</accession>
<proteinExistence type="predicted"/>
<evidence type="ECO:0000313" key="1">
    <source>
        <dbReference type="EMBL" id="KDN83056.1"/>
    </source>
</evidence>
<name>A0A066YY96_9ACTN</name>
<dbReference type="EMBL" id="JNBY01000096">
    <property type="protein sequence ID" value="KDN83056.1"/>
    <property type="molecule type" value="Genomic_DNA"/>
</dbReference>
<sequence>MRLSLRRWATDGGARNCAPDHSRQIVHGRSGAALAPRCLSAGGHSLDAAPSRVGDA</sequence>
<dbReference type="Proteomes" id="UP000027178">
    <property type="component" value="Unassembled WGS sequence"/>
</dbReference>
<dbReference type="HOGENOM" id="CLU_3008292_0_0_11"/>
<comment type="caution">
    <text evidence="1">The sequence shown here is derived from an EMBL/GenBank/DDBJ whole genome shotgun (WGS) entry which is preliminary data.</text>
</comment>
<gene>
    <name evidence="1" type="ORF">KCH_52020</name>
</gene>
<dbReference type="PATRIC" id="fig|1348663.4.peg.5034"/>
<reference evidence="1 2" key="1">
    <citation type="submission" date="2014-05" db="EMBL/GenBank/DDBJ databases">
        <title>Draft Genome Sequence of Kitasatospora cheerisanensis KCTC 2395.</title>
        <authorList>
            <person name="Nam D.H."/>
        </authorList>
    </citation>
    <scope>NUCLEOTIDE SEQUENCE [LARGE SCALE GENOMIC DNA]</scope>
    <source>
        <strain evidence="1 2">KCTC 2395</strain>
    </source>
</reference>
<dbReference type="AlphaFoldDB" id="A0A066YY96"/>
<protein>
    <submittedName>
        <fullName evidence="1">Uncharacterized protein</fullName>
    </submittedName>
</protein>